<dbReference type="RefSeq" id="WP_055286636.1">
    <property type="nucleotide sequence ID" value="NZ_CABIXW010000003.1"/>
</dbReference>
<organism evidence="2 3">
    <name type="scientific">Lachnospira eligens</name>
    <dbReference type="NCBI Taxonomy" id="39485"/>
    <lineage>
        <taxon>Bacteria</taxon>
        <taxon>Bacillati</taxon>
        <taxon>Bacillota</taxon>
        <taxon>Clostridia</taxon>
        <taxon>Lachnospirales</taxon>
        <taxon>Lachnospiraceae</taxon>
        <taxon>Lachnospira</taxon>
    </lineage>
</organism>
<sequence>MADNFKLPGSSYEEIIKIIKAYSSGKEGQAQPLDAIAQASGIDRTIVSRNNGFLLQMQLLMEGAKKTPTSECFSLGRAYSLDIREEVQKIWKMLIENNEFLTRMMSAIKIRNGMDKTALINHILYSAGSTTSASKVGANTIIEIFKDAGMVREEDGKILAVEKENVIDTNEEIEQNNQIKDNEQIVKIYDDKKIKNGTVVNININIDASVDQLDELSEKIKQLLKSINE</sequence>
<name>A0A174ZJU8_9FIRM</name>
<reference evidence="2 3" key="1">
    <citation type="submission" date="2015-09" db="EMBL/GenBank/DDBJ databases">
        <authorList>
            <consortium name="Pathogen Informatics"/>
        </authorList>
    </citation>
    <scope>NUCLEOTIDE SEQUENCE [LARGE SCALE GENOMIC DNA]</scope>
    <source>
        <strain evidence="2 3">2789STDY5834878</strain>
    </source>
</reference>
<feature type="coiled-coil region" evidence="1">
    <location>
        <begin position="163"/>
        <end position="226"/>
    </location>
</feature>
<dbReference type="Proteomes" id="UP000095780">
    <property type="component" value="Unassembled WGS sequence"/>
</dbReference>
<dbReference type="AlphaFoldDB" id="A0A174ZJU8"/>
<dbReference type="EMBL" id="CZBV01000003">
    <property type="protein sequence ID" value="CUQ83480.1"/>
    <property type="molecule type" value="Genomic_DNA"/>
</dbReference>
<evidence type="ECO:0000313" key="3">
    <source>
        <dbReference type="Proteomes" id="UP000095780"/>
    </source>
</evidence>
<proteinExistence type="predicted"/>
<gene>
    <name evidence="2" type="ORF">ERS852492_01203</name>
</gene>
<evidence type="ECO:0000256" key="1">
    <source>
        <dbReference type="SAM" id="Coils"/>
    </source>
</evidence>
<evidence type="ECO:0000313" key="2">
    <source>
        <dbReference type="EMBL" id="CUQ83480.1"/>
    </source>
</evidence>
<protein>
    <submittedName>
        <fullName evidence="2">Uncharacterized protein</fullName>
    </submittedName>
</protein>
<keyword evidence="1" id="KW-0175">Coiled coil</keyword>
<accession>A0A174ZJU8</accession>